<name>A0A640KR20_LEITA</name>
<comment type="caution">
    <text evidence="2">The sequence shown here is derived from an EMBL/GenBank/DDBJ whole genome shotgun (WGS) entry which is preliminary data.</text>
</comment>
<reference evidence="2" key="1">
    <citation type="submission" date="2019-11" db="EMBL/GenBank/DDBJ databases">
        <title>Leishmania tarentolae CDS.</title>
        <authorList>
            <person name="Goto Y."/>
            <person name="Yamagishi J."/>
        </authorList>
    </citation>
    <scope>NUCLEOTIDE SEQUENCE [LARGE SCALE GENOMIC DNA]</scope>
    <source>
        <strain evidence="2">Parrot Tar II</strain>
    </source>
</reference>
<gene>
    <name evidence="2" type="ORF">LtaPh_3322800</name>
</gene>
<evidence type="ECO:0000313" key="3">
    <source>
        <dbReference type="Proteomes" id="UP000419144"/>
    </source>
</evidence>
<accession>A0A640KR20</accession>
<organism evidence="2 3">
    <name type="scientific">Leishmania tarentolae</name>
    <name type="common">Sauroleishmania tarentolae</name>
    <dbReference type="NCBI Taxonomy" id="5689"/>
    <lineage>
        <taxon>Eukaryota</taxon>
        <taxon>Discoba</taxon>
        <taxon>Euglenozoa</taxon>
        <taxon>Kinetoplastea</taxon>
        <taxon>Metakinetoplastina</taxon>
        <taxon>Trypanosomatida</taxon>
        <taxon>Trypanosomatidae</taxon>
        <taxon>Leishmaniinae</taxon>
        <taxon>Leishmania</taxon>
        <taxon>lizard Leishmania</taxon>
    </lineage>
</organism>
<keyword evidence="3" id="KW-1185">Reference proteome</keyword>
<dbReference type="EMBL" id="BLBS01000052">
    <property type="protein sequence ID" value="GET91962.1"/>
    <property type="molecule type" value="Genomic_DNA"/>
</dbReference>
<evidence type="ECO:0000313" key="2">
    <source>
        <dbReference type="EMBL" id="GET91962.1"/>
    </source>
</evidence>
<dbReference type="VEuPathDB" id="TriTrypDB:LtaPh_3322800"/>
<dbReference type="AlphaFoldDB" id="A0A640KR20"/>
<feature type="region of interest" description="Disordered" evidence="1">
    <location>
        <begin position="115"/>
        <end position="155"/>
    </location>
</feature>
<feature type="region of interest" description="Disordered" evidence="1">
    <location>
        <begin position="420"/>
        <end position="450"/>
    </location>
</feature>
<proteinExistence type="predicted"/>
<dbReference type="Proteomes" id="UP000419144">
    <property type="component" value="Unassembled WGS sequence"/>
</dbReference>
<protein>
    <submittedName>
        <fullName evidence="2">Uncharacterized protein</fullName>
    </submittedName>
</protein>
<evidence type="ECO:0000256" key="1">
    <source>
        <dbReference type="SAM" id="MobiDB-lite"/>
    </source>
</evidence>
<sequence length="1258" mass="134982">MSFACRGLSRSERLLPLESTEVLDSTHSFLVHVLHRHHDGDGEAGDAQWRSRRLREHVLLYWDQQQAYRMYQRKLLHEVRSTRGPVRFAGFPQVGTAPKHTDGTVRAAHASALDPAECRGGGGSVNGNTFPPSEPGTEDAAAASSSLPEALEGTLPPPRSLAAWNWISLVAPYERLLCPSLLYSALLSPSIGGCTSVYYGAQQPLLAPDTDSTPAPAGCVRARWSTHTCQSLWALHSFAASASIPAQEVYVMCAGTIMYLDAIMTAGRVWSELEGLWGNDLLAELDRENAKALSGSPDTSETETCLRLSSLKSFLSQPPQTYAAMLQHVRLLLEALTSTTTASSNASAPAALEATGTALPRPLVPWIEAAMRKEVWTSITDIWTTSSNGSDSDTSSIAVQTLRHAVAQWLLRRGATVTATTPTGSRAAPLPPRDLCMPRGSNSGVPASPKLPMRSDFSACAGSPAPRVGTRRHSINTARSTGAAAAAVSITFEPFEPHDTPRDQHPFSLPPLPQDPVLIAFTIVWRRTLRRCVLDPDMLRQRLRQVILGYSGQRCEELLCEARQQQRQWRQSADSFAVAGPPEGPLSTTASTVHQEIMDRNNAAADSALGAAVLSTSLSFSASVASSSLPLLTHDPAATSFRVLGPRWGEWLTSSRGGGGWSGFRGELFCCVGPPPLPLTVAPLLSGTQTARARCRPPPSSATSFCAAASAPSAEQLTEMFVDGALDLDGAGGVSSSSSAVSALNFPPLLYSAEELADRLCRLGSALPRYATEVYGDRLPSVDADFVCEVLQRHCLPLLLACQRRGIQQWGLRGWMKGIALTLLDKSGAESRVITPVKLVELGLQQARSAGGRKAFSTATTLRMVMDGGLNEALAFLEHVQKRPERTVRRLPVRRLVSDSDGIGSSGAPLPAPALSCIVTTVGALLLRRAEESALFRIFQSHPSAALLAGCGVQRLALPPTTTVQERRHVGGGAHPAPLQGSSTLLLVRTCGVAVDWDLQDCYERPRFSRLREPRRLVSYPHREGAASGGTQWLPLPPELGKSVERVTLPHMRRMLQYYLRSLDTTPAPCEAGCTASDASLATGVKRSRPDSEEEGIERLNEPLLNADGGPAEPSMGAAPSEVVPPADMSGTSVARMPRTTLFPIDRAAVLYVLRHHPQYYRQVKGCGIKQVYVGAATMPSEESVAVVAHTNKMSDSANTLASAAAASASPSSSDALVSHRPRVIVERVCGQSVEVDVEACYDKVRDGRPLRPFMMLV</sequence>
<feature type="region of interest" description="Disordered" evidence="1">
    <location>
        <begin position="1082"/>
        <end position="1119"/>
    </location>
</feature>
<dbReference type="OrthoDB" id="264111at2759"/>